<evidence type="ECO:0000313" key="11">
    <source>
        <dbReference type="Proteomes" id="UP001056336"/>
    </source>
</evidence>
<evidence type="ECO:0000259" key="9">
    <source>
        <dbReference type="PROSITE" id="PS50928"/>
    </source>
</evidence>
<keyword evidence="2 7" id="KW-0813">Transport</keyword>
<evidence type="ECO:0000256" key="1">
    <source>
        <dbReference type="ARBA" id="ARBA00004651"/>
    </source>
</evidence>
<evidence type="ECO:0000256" key="5">
    <source>
        <dbReference type="ARBA" id="ARBA00022989"/>
    </source>
</evidence>
<accession>A0ABY4R1Z1</accession>
<protein>
    <submittedName>
        <fullName evidence="10">Sugar ABC transporter permease</fullName>
    </submittedName>
</protein>
<dbReference type="InterPro" id="IPR000515">
    <property type="entry name" value="MetI-like"/>
</dbReference>
<evidence type="ECO:0000256" key="7">
    <source>
        <dbReference type="RuleBase" id="RU363032"/>
    </source>
</evidence>
<dbReference type="EMBL" id="CP097332">
    <property type="protein sequence ID" value="UQX89755.1"/>
    <property type="molecule type" value="Genomic_DNA"/>
</dbReference>
<reference evidence="10" key="1">
    <citation type="journal article" date="2018" name="Int. J. Syst. Evol. Microbiol.">
        <title>Jatrophihabitans telluris sp. nov., isolated from sediment soil of lava forest wetlands and the emended description of the genus Jatrophihabitans.</title>
        <authorList>
            <person name="Lee K.C."/>
            <person name="Suh M.K."/>
            <person name="Eom M.K."/>
            <person name="Kim K.K."/>
            <person name="Kim J.S."/>
            <person name="Kim D.S."/>
            <person name="Ko S.H."/>
            <person name="Shin Y.K."/>
            <person name="Lee J.S."/>
        </authorList>
    </citation>
    <scope>NUCLEOTIDE SEQUENCE</scope>
    <source>
        <strain evidence="10">N237</strain>
    </source>
</reference>
<evidence type="ECO:0000256" key="4">
    <source>
        <dbReference type="ARBA" id="ARBA00022692"/>
    </source>
</evidence>
<evidence type="ECO:0000256" key="6">
    <source>
        <dbReference type="ARBA" id="ARBA00023136"/>
    </source>
</evidence>
<evidence type="ECO:0000256" key="3">
    <source>
        <dbReference type="ARBA" id="ARBA00022475"/>
    </source>
</evidence>
<reference evidence="10" key="2">
    <citation type="submission" date="2022-05" db="EMBL/GenBank/DDBJ databases">
        <authorList>
            <person name="Kim J.-S."/>
            <person name="Lee K."/>
            <person name="Suh M."/>
            <person name="Eom M."/>
            <person name="Kim J.-S."/>
            <person name="Kim D.-S."/>
            <person name="Ko S.-H."/>
            <person name="Shin Y."/>
            <person name="Lee J.-S."/>
        </authorList>
    </citation>
    <scope>NUCLEOTIDE SEQUENCE</scope>
    <source>
        <strain evidence="10">N237</strain>
    </source>
</reference>
<comment type="subcellular location">
    <subcellularLocation>
        <location evidence="1 7">Cell membrane</location>
        <topology evidence="1 7">Multi-pass membrane protein</topology>
    </subcellularLocation>
</comment>
<dbReference type="Pfam" id="PF00528">
    <property type="entry name" value="BPD_transp_1"/>
    <property type="match status" value="1"/>
</dbReference>
<feature type="transmembrane region" description="Helical" evidence="7">
    <location>
        <begin position="33"/>
        <end position="56"/>
    </location>
</feature>
<name>A0ABY4R1Z1_9ACTN</name>
<keyword evidence="6 7" id="KW-0472">Membrane</keyword>
<feature type="transmembrane region" description="Helical" evidence="7">
    <location>
        <begin position="178"/>
        <end position="200"/>
    </location>
</feature>
<dbReference type="PANTHER" id="PTHR30193:SF41">
    <property type="entry name" value="DIACETYLCHITOBIOSE UPTAKE SYSTEM PERMEASE PROTEIN NGCF"/>
    <property type="match status" value="1"/>
</dbReference>
<dbReference type="CDD" id="cd06261">
    <property type="entry name" value="TM_PBP2"/>
    <property type="match status" value="1"/>
</dbReference>
<feature type="compositionally biased region" description="Low complexity" evidence="8">
    <location>
        <begin position="13"/>
        <end position="22"/>
    </location>
</feature>
<dbReference type="SUPFAM" id="SSF161098">
    <property type="entry name" value="MetI-like"/>
    <property type="match status" value="1"/>
</dbReference>
<sequence>MTVVSHREDRVQAARSQSSPARSRSRTGSWRPASGHVFVSGYVVLLALFGLVPALYSLYLAFTDASGKFSGVKNFTRSAKDYRFIPAVQHVAVYLVLWLVTLTIFVVLLALVVHRLTSRRTKAVLRFVYYVPGALAGASSVLLWLFVLDPAVSPVSKLLRWTGNDNFAQVIVPNHLPAVFTIIAFWTGAGGWIVVLYGALNTIPTELMEAARVDGANAVQTALRIQLPMLRKWIAYMLILSLAAGTQLFVEPQLVSQASFGIVGNDYSVNQLAYQYAFSQNDFNGSAAISIDLLIVALICAGFFVARGRLFETD</sequence>
<keyword evidence="5 7" id="KW-1133">Transmembrane helix</keyword>
<comment type="similarity">
    <text evidence="7">Belongs to the binding-protein-dependent transport system permease family.</text>
</comment>
<evidence type="ECO:0000256" key="8">
    <source>
        <dbReference type="SAM" id="MobiDB-lite"/>
    </source>
</evidence>
<feature type="region of interest" description="Disordered" evidence="8">
    <location>
        <begin position="1"/>
        <end position="30"/>
    </location>
</feature>
<keyword evidence="4 7" id="KW-0812">Transmembrane</keyword>
<feature type="transmembrane region" description="Helical" evidence="7">
    <location>
        <begin position="124"/>
        <end position="147"/>
    </location>
</feature>
<evidence type="ECO:0000313" key="10">
    <source>
        <dbReference type="EMBL" id="UQX89755.1"/>
    </source>
</evidence>
<dbReference type="PROSITE" id="PS50928">
    <property type="entry name" value="ABC_TM1"/>
    <property type="match status" value="1"/>
</dbReference>
<proteinExistence type="inferred from homology"/>
<keyword evidence="3" id="KW-1003">Cell membrane</keyword>
<feature type="domain" description="ABC transmembrane type-1" evidence="9">
    <location>
        <begin position="88"/>
        <end position="304"/>
    </location>
</feature>
<gene>
    <name evidence="10" type="ORF">M6D93_07075</name>
</gene>
<keyword evidence="11" id="KW-1185">Reference proteome</keyword>
<organism evidence="10 11">
    <name type="scientific">Jatrophihabitans telluris</name>
    <dbReference type="NCBI Taxonomy" id="2038343"/>
    <lineage>
        <taxon>Bacteria</taxon>
        <taxon>Bacillati</taxon>
        <taxon>Actinomycetota</taxon>
        <taxon>Actinomycetes</taxon>
        <taxon>Jatrophihabitantales</taxon>
        <taxon>Jatrophihabitantaceae</taxon>
        <taxon>Jatrophihabitans</taxon>
    </lineage>
</organism>
<dbReference type="InterPro" id="IPR051393">
    <property type="entry name" value="ABC_transporter_permease"/>
</dbReference>
<feature type="transmembrane region" description="Helical" evidence="7">
    <location>
        <begin position="91"/>
        <end position="112"/>
    </location>
</feature>
<feature type="transmembrane region" description="Helical" evidence="7">
    <location>
        <begin position="287"/>
        <end position="306"/>
    </location>
</feature>
<evidence type="ECO:0000256" key="2">
    <source>
        <dbReference type="ARBA" id="ARBA00022448"/>
    </source>
</evidence>
<dbReference type="PANTHER" id="PTHR30193">
    <property type="entry name" value="ABC TRANSPORTER PERMEASE PROTEIN"/>
    <property type="match status" value="1"/>
</dbReference>
<feature type="transmembrane region" description="Helical" evidence="7">
    <location>
        <begin position="233"/>
        <end position="250"/>
    </location>
</feature>
<dbReference type="Gene3D" id="1.10.3720.10">
    <property type="entry name" value="MetI-like"/>
    <property type="match status" value="1"/>
</dbReference>
<dbReference type="Proteomes" id="UP001056336">
    <property type="component" value="Chromosome"/>
</dbReference>
<feature type="compositionally biased region" description="Basic and acidic residues" evidence="8">
    <location>
        <begin position="1"/>
        <end position="12"/>
    </location>
</feature>
<dbReference type="InterPro" id="IPR035906">
    <property type="entry name" value="MetI-like_sf"/>
</dbReference>